<sequence length="195" mass="21516">MKAIILLATLKEKGLSNTAVLTEFALEYLTKENIECEVVRLAEHNISPGSYINVGTGDDFPAIYDKILAADILLFATPIWWNNHSSELQRVIERMDEVYDIIEEGKPSPLNGKLGGVIITGDSDGVEHITGNIANFFCCIGVTIPAYSSLGVIWEGHSKQKKTTRAALLKYYKKEYAQDAEAMAKQFAKMLTAQG</sequence>
<keyword evidence="5" id="KW-1185">Reference proteome</keyword>
<proteinExistence type="predicted"/>
<dbReference type="GO" id="GO:0016491">
    <property type="term" value="F:oxidoreductase activity"/>
    <property type="evidence" value="ECO:0007669"/>
    <property type="project" value="InterPro"/>
</dbReference>
<keyword evidence="1" id="KW-0285">Flavoprotein</keyword>
<dbReference type="PANTHER" id="PTHR43278:SF4">
    <property type="entry name" value="NAD(P)H-DEPENDENT FMN-CONTAINING OXIDOREDUCTASE YWQN-RELATED"/>
    <property type="match status" value="1"/>
</dbReference>
<dbReference type="Pfam" id="PF03358">
    <property type="entry name" value="FMN_red"/>
    <property type="match status" value="1"/>
</dbReference>
<feature type="domain" description="NADPH-dependent FMN reductase-like" evidence="3">
    <location>
        <begin position="1"/>
        <end position="137"/>
    </location>
</feature>
<evidence type="ECO:0000313" key="5">
    <source>
        <dbReference type="Proteomes" id="UP000244929"/>
    </source>
</evidence>
<protein>
    <submittedName>
        <fullName evidence="4">Flavodoxin family protein</fullName>
    </submittedName>
</protein>
<gene>
    <name evidence="4" type="ORF">HYN59_16410</name>
</gene>
<dbReference type="InterPro" id="IPR005025">
    <property type="entry name" value="FMN_Rdtase-like_dom"/>
</dbReference>
<accession>A0A2S1R1K1</accession>
<reference evidence="4 5" key="1">
    <citation type="submission" date="2018-04" db="EMBL/GenBank/DDBJ databases">
        <title>Genome sequencing of Flavobacterium sp. HYN0059.</title>
        <authorList>
            <person name="Yi H."/>
            <person name="Baek C."/>
        </authorList>
    </citation>
    <scope>NUCLEOTIDE SEQUENCE [LARGE SCALE GENOMIC DNA]</scope>
    <source>
        <strain evidence="4 5">HYN0059</strain>
    </source>
</reference>
<dbReference type="RefSeq" id="WP_108779316.1">
    <property type="nucleotide sequence ID" value="NZ_CP029186.1"/>
</dbReference>
<organism evidence="4 5">
    <name type="scientific">Flavobacterium album</name>
    <dbReference type="NCBI Taxonomy" id="2175091"/>
    <lineage>
        <taxon>Bacteria</taxon>
        <taxon>Pseudomonadati</taxon>
        <taxon>Bacteroidota</taxon>
        <taxon>Flavobacteriia</taxon>
        <taxon>Flavobacteriales</taxon>
        <taxon>Flavobacteriaceae</taxon>
        <taxon>Flavobacterium</taxon>
    </lineage>
</organism>
<dbReference type="KEGG" id="falb:HYN59_16410"/>
<dbReference type="OrthoDB" id="8853249at2"/>
<evidence type="ECO:0000256" key="1">
    <source>
        <dbReference type="ARBA" id="ARBA00022630"/>
    </source>
</evidence>
<dbReference type="InterPro" id="IPR051796">
    <property type="entry name" value="ISF_SsuE-like"/>
</dbReference>
<dbReference type="SUPFAM" id="SSF52218">
    <property type="entry name" value="Flavoproteins"/>
    <property type="match status" value="1"/>
</dbReference>
<dbReference type="EMBL" id="CP029186">
    <property type="protein sequence ID" value="AWH86593.1"/>
    <property type="molecule type" value="Genomic_DNA"/>
</dbReference>
<evidence type="ECO:0000256" key="2">
    <source>
        <dbReference type="ARBA" id="ARBA00022643"/>
    </source>
</evidence>
<keyword evidence="2" id="KW-0288">FMN</keyword>
<dbReference type="Proteomes" id="UP000244929">
    <property type="component" value="Chromosome"/>
</dbReference>
<dbReference type="PANTHER" id="PTHR43278">
    <property type="entry name" value="NAD(P)H-DEPENDENT FMN-CONTAINING OXIDOREDUCTASE YWQN-RELATED"/>
    <property type="match status" value="1"/>
</dbReference>
<dbReference type="InterPro" id="IPR029039">
    <property type="entry name" value="Flavoprotein-like_sf"/>
</dbReference>
<evidence type="ECO:0000313" key="4">
    <source>
        <dbReference type="EMBL" id="AWH86593.1"/>
    </source>
</evidence>
<name>A0A2S1R1K1_9FLAO</name>
<dbReference type="Gene3D" id="3.40.50.360">
    <property type="match status" value="1"/>
</dbReference>
<dbReference type="AlphaFoldDB" id="A0A2S1R1K1"/>
<evidence type="ECO:0000259" key="3">
    <source>
        <dbReference type="Pfam" id="PF03358"/>
    </source>
</evidence>